<comment type="caution">
    <text evidence="7">The sequence shown here is derived from an EMBL/GenBank/DDBJ whole genome shotgun (WGS) entry which is preliminary data.</text>
</comment>
<evidence type="ECO:0000256" key="2">
    <source>
        <dbReference type="ARBA" id="ARBA00022670"/>
    </source>
</evidence>
<feature type="chain" id="PRO_5019058347" evidence="6">
    <location>
        <begin position="21"/>
        <end position="358"/>
    </location>
</feature>
<dbReference type="InterPro" id="IPR008758">
    <property type="entry name" value="Peptidase_S28"/>
</dbReference>
<keyword evidence="8" id="KW-1185">Reference proteome</keyword>
<name>A0A433DKD8_9FUNG</name>
<reference evidence="7 8" key="1">
    <citation type="journal article" date="2018" name="New Phytol.">
        <title>Phylogenomics of Endogonaceae and evolution of mycorrhizas within Mucoromycota.</title>
        <authorList>
            <person name="Chang Y."/>
            <person name="Desiro A."/>
            <person name="Na H."/>
            <person name="Sandor L."/>
            <person name="Lipzen A."/>
            <person name="Clum A."/>
            <person name="Barry K."/>
            <person name="Grigoriev I.V."/>
            <person name="Martin F.M."/>
            <person name="Stajich J.E."/>
            <person name="Smith M.E."/>
            <person name="Bonito G."/>
            <person name="Spatafora J.W."/>
        </authorList>
    </citation>
    <scope>NUCLEOTIDE SEQUENCE [LARGE SCALE GENOMIC DNA]</scope>
    <source>
        <strain evidence="7 8">GMNB39</strain>
    </source>
</reference>
<gene>
    <name evidence="7" type="ORF">BC936DRAFT_149578</name>
</gene>
<dbReference type="InterPro" id="IPR029058">
    <property type="entry name" value="AB_hydrolase_fold"/>
</dbReference>
<dbReference type="PANTHER" id="PTHR11010:SF117">
    <property type="entry name" value="SERINE PROTEASE 16"/>
    <property type="match status" value="1"/>
</dbReference>
<dbReference type="GO" id="GO:0070008">
    <property type="term" value="F:serine-type exopeptidase activity"/>
    <property type="evidence" value="ECO:0007669"/>
    <property type="project" value="InterPro"/>
</dbReference>
<proteinExistence type="inferred from homology"/>
<evidence type="ECO:0000256" key="3">
    <source>
        <dbReference type="ARBA" id="ARBA00022729"/>
    </source>
</evidence>
<dbReference type="OrthoDB" id="1735038at2759"/>
<evidence type="ECO:0000256" key="1">
    <source>
        <dbReference type="ARBA" id="ARBA00011079"/>
    </source>
</evidence>
<keyword evidence="3 6" id="KW-0732">Signal</keyword>
<dbReference type="GO" id="GO:0004180">
    <property type="term" value="F:carboxypeptidase activity"/>
    <property type="evidence" value="ECO:0007669"/>
    <property type="project" value="UniProtKB-KW"/>
</dbReference>
<evidence type="ECO:0000256" key="6">
    <source>
        <dbReference type="SAM" id="SignalP"/>
    </source>
</evidence>
<feature type="signal peptide" evidence="6">
    <location>
        <begin position="1"/>
        <end position="20"/>
    </location>
</feature>
<keyword evidence="4" id="KW-0378">Hydrolase</keyword>
<dbReference type="GO" id="GO:0006508">
    <property type="term" value="P:proteolysis"/>
    <property type="evidence" value="ECO:0007669"/>
    <property type="project" value="UniProtKB-KW"/>
</dbReference>
<keyword evidence="2" id="KW-0645">Protease</keyword>
<dbReference type="PANTHER" id="PTHR11010">
    <property type="entry name" value="PROTEASE S28 PRO-X CARBOXYPEPTIDASE-RELATED"/>
    <property type="match status" value="1"/>
</dbReference>
<keyword evidence="7" id="KW-0121">Carboxypeptidase</keyword>
<evidence type="ECO:0000313" key="8">
    <source>
        <dbReference type="Proteomes" id="UP000268093"/>
    </source>
</evidence>
<dbReference type="AlphaFoldDB" id="A0A433DKD8"/>
<sequence>MARLIFLWAFALALVSIVNAITLTRLLKIQSDSKNKLFAPKKIAVSSALGPFTFPQKVDHFDGNNATFSQRYWVNTTNYRPGGPIIFFNVGEEDASNFQGYLIKGETSLLAQKLGGVVIVYEHLYYGESNPVPQLVVPSGPGKATIPAIPTPLKNFAKSSTMPQHRALKLQPTHLGIPRTPPPPARVIKLKKIASAPTTRTIHTTQKLLSTTLTDRILGNYASSLDTGQPLRPRAIRRSFPDSSQRNIGKGSANYSILPKKPRTNYINKKFGGWKLEADYIFWINGEFDPWRSLSVASPNAPKRLSTEKSPNVVIKGAVHGWDDVWSPTTVIPEPIVEVHNQLIASLSGWLKSFNATK</sequence>
<dbReference type="Pfam" id="PF05577">
    <property type="entry name" value="Peptidase_S28"/>
    <property type="match status" value="1"/>
</dbReference>
<dbReference type="EMBL" id="RBNI01000906">
    <property type="protein sequence ID" value="RUP51166.1"/>
    <property type="molecule type" value="Genomic_DNA"/>
</dbReference>
<dbReference type="Gene3D" id="3.40.50.1820">
    <property type="entry name" value="alpha/beta hydrolase"/>
    <property type="match status" value="2"/>
</dbReference>
<dbReference type="Proteomes" id="UP000268093">
    <property type="component" value="Unassembled WGS sequence"/>
</dbReference>
<accession>A0A433DKD8</accession>
<evidence type="ECO:0000313" key="7">
    <source>
        <dbReference type="EMBL" id="RUP51166.1"/>
    </source>
</evidence>
<protein>
    <submittedName>
        <fullName evidence="7">Serine carboxypeptidase S28-domain-containing protein</fullName>
    </submittedName>
</protein>
<dbReference type="GO" id="GO:0008239">
    <property type="term" value="F:dipeptidyl-peptidase activity"/>
    <property type="evidence" value="ECO:0007669"/>
    <property type="project" value="TreeGrafter"/>
</dbReference>
<comment type="similarity">
    <text evidence="1">Belongs to the peptidase S28 family.</text>
</comment>
<evidence type="ECO:0000256" key="4">
    <source>
        <dbReference type="ARBA" id="ARBA00022801"/>
    </source>
</evidence>
<evidence type="ECO:0000256" key="5">
    <source>
        <dbReference type="ARBA" id="ARBA00023180"/>
    </source>
</evidence>
<keyword evidence="5" id="KW-0325">Glycoprotein</keyword>
<organism evidence="7 8">
    <name type="scientific">Jimgerdemannia flammicorona</name>
    <dbReference type="NCBI Taxonomy" id="994334"/>
    <lineage>
        <taxon>Eukaryota</taxon>
        <taxon>Fungi</taxon>
        <taxon>Fungi incertae sedis</taxon>
        <taxon>Mucoromycota</taxon>
        <taxon>Mucoromycotina</taxon>
        <taxon>Endogonomycetes</taxon>
        <taxon>Endogonales</taxon>
        <taxon>Endogonaceae</taxon>
        <taxon>Jimgerdemannia</taxon>
    </lineage>
</organism>